<comment type="caution">
    <text evidence="3">The sequence shown here is derived from an EMBL/GenBank/DDBJ whole genome shotgun (WGS) entry which is preliminary data.</text>
</comment>
<dbReference type="Gene3D" id="1.10.12.10">
    <property type="entry name" value="Lyase 2-enoyl-coa Hydratase, Chain A, domain 2"/>
    <property type="match status" value="1"/>
</dbReference>
<dbReference type="InterPro" id="IPR014748">
    <property type="entry name" value="Enoyl-CoA_hydra_C"/>
</dbReference>
<gene>
    <name evidence="3" type="ORF">NS331_06045</name>
</gene>
<protein>
    <submittedName>
        <fullName evidence="3">Enoyl-CoA hydratase</fullName>
    </submittedName>
</protein>
<organism evidence="3 4">
    <name type="scientific">Pseudacidovorax intermedius</name>
    <dbReference type="NCBI Taxonomy" id="433924"/>
    <lineage>
        <taxon>Bacteria</taxon>
        <taxon>Pseudomonadati</taxon>
        <taxon>Pseudomonadota</taxon>
        <taxon>Betaproteobacteria</taxon>
        <taxon>Burkholderiales</taxon>
        <taxon>Comamonadaceae</taxon>
        <taxon>Pseudacidovorax</taxon>
    </lineage>
</organism>
<evidence type="ECO:0000256" key="2">
    <source>
        <dbReference type="ARBA" id="ARBA00023239"/>
    </source>
</evidence>
<dbReference type="PANTHER" id="PTHR11941:SF54">
    <property type="entry name" value="ENOYL-COA HYDRATASE, MITOCHONDRIAL"/>
    <property type="match status" value="1"/>
</dbReference>
<dbReference type="InterPro" id="IPR001753">
    <property type="entry name" value="Enoyl-CoA_hydra/iso"/>
</dbReference>
<reference evidence="3 4" key="1">
    <citation type="journal article" date="2016" name="Front. Microbiol.">
        <title>Genomic Resource of Rice Seed Associated Bacteria.</title>
        <authorList>
            <person name="Midha S."/>
            <person name="Bansal K."/>
            <person name="Sharma S."/>
            <person name="Kumar N."/>
            <person name="Patil P.P."/>
            <person name="Chaudhry V."/>
            <person name="Patil P.B."/>
        </authorList>
    </citation>
    <scope>NUCLEOTIDE SEQUENCE [LARGE SCALE GENOMIC DNA]</scope>
    <source>
        <strain evidence="3 4">NS331</strain>
    </source>
</reference>
<keyword evidence="4" id="KW-1185">Reference proteome</keyword>
<proteinExistence type="inferred from homology"/>
<dbReference type="GO" id="GO:0006635">
    <property type="term" value="P:fatty acid beta-oxidation"/>
    <property type="evidence" value="ECO:0007669"/>
    <property type="project" value="TreeGrafter"/>
</dbReference>
<dbReference type="GO" id="GO:0016836">
    <property type="term" value="F:hydro-lyase activity"/>
    <property type="evidence" value="ECO:0007669"/>
    <property type="project" value="UniProtKB-ARBA"/>
</dbReference>
<dbReference type="FunFam" id="1.10.12.10:FF:000001">
    <property type="entry name" value="Probable enoyl-CoA hydratase, mitochondrial"/>
    <property type="match status" value="1"/>
</dbReference>
<evidence type="ECO:0000313" key="3">
    <source>
        <dbReference type="EMBL" id="KTT24686.1"/>
    </source>
</evidence>
<dbReference type="Proteomes" id="UP000072741">
    <property type="component" value="Unassembled WGS sequence"/>
</dbReference>
<dbReference type="OrthoDB" id="9807606at2"/>
<name>A0A147H4C8_9BURK</name>
<dbReference type="SUPFAM" id="SSF52096">
    <property type="entry name" value="ClpP/crotonase"/>
    <property type="match status" value="1"/>
</dbReference>
<evidence type="ECO:0000313" key="4">
    <source>
        <dbReference type="Proteomes" id="UP000072741"/>
    </source>
</evidence>
<dbReference type="CDD" id="cd06558">
    <property type="entry name" value="crotonase-like"/>
    <property type="match status" value="1"/>
</dbReference>
<dbReference type="InterPro" id="IPR029045">
    <property type="entry name" value="ClpP/crotonase-like_dom_sf"/>
</dbReference>
<evidence type="ECO:0000256" key="1">
    <source>
        <dbReference type="ARBA" id="ARBA00005254"/>
    </source>
</evidence>
<sequence length="256" mass="26931">MGVHLKMHGDLAVMTLDRQEAMNALNAEMIGRIAAAIDAAAAASPRALLVTGAGGKAFCAGADVKELLGQDGDQQGENARRGQAAFTKLDRLAFPSLAVIRGVALGGGLELAMACSFRIAAPGTKLGLPELRLGLLPGYGGTQRLPRIVGAARALELIASGRLVDAEEALAIGLVHQVRAITDPVQAGEEFLARFGERQPAAFRFARDAVAQAQVLPLAEGLELEARLFSQVSQTEDAAEGMRAFIEKRKPRFVGR</sequence>
<dbReference type="Gene3D" id="3.90.226.10">
    <property type="entry name" value="2-enoyl-CoA Hydratase, Chain A, domain 1"/>
    <property type="match status" value="1"/>
</dbReference>
<dbReference type="RefSeq" id="WP_058641105.1">
    <property type="nucleotide sequence ID" value="NZ_LDSL01000039.1"/>
</dbReference>
<dbReference type="Pfam" id="PF00378">
    <property type="entry name" value="ECH_1"/>
    <property type="match status" value="1"/>
</dbReference>
<accession>A0A147H4C8</accession>
<dbReference type="AlphaFoldDB" id="A0A147H4C8"/>
<dbReference type="EMBL" id="LDSL01000039">
    <property type="protein sequence ID" value="KTT24686.1"/>
    <property type="molecule type" value="Genomic_DNA"/>
</dbReference>
<keyword evidence="2" id="KW-0456">Lyase</keyword>
<comment type="similarity">
    <text evidence="1">Belongs to the enoyl-CoA hydratase/isomerase family.</text>
</comment>
<dbReference type="PANTHER" id="PTHR11941">
    <property type="entry name" value="ENOYL-COA HYDRATASE-RELATED"/>
    <property type="match status" value="1"/>
</dbReference>